<gene>
    <name evidence="3" type="ORF">SAMN05444279_103122</name>
</gene>
<feature type="signal peptide" evidence="2">
    <location>
        <begin position="1"/>
        <end position="19"/>
    </location>
</feature>
<dbReference type="AlphaFoldDB" id="A0A1M4U1H3"/>
<reference evidence="3 4" key="1">
    <citation type="submission" date="2016-11" db="EMBL/GenBank/DDBJ databases">
        <authorList>
            <person name="Varghese N."/>
            <person name="Submissions S."/>
        </authorList>
    </citation>
    <scope>NUCLEOTIDE SEQUENCE [LARGE SCALE GENOMIC DNA]</scope>
    <source>
        <strain evidence="3 4">DSM 29341</strain>
    </source>
</reference>
<accession>A0A1M4U1H3</accession>
<name>A0A1M4U1H3_9RHOB</name>
<feature type="chain" id="PRO_5012183347" description="AAA+ family ATPase" evidence="2">
    <location>
        <begin position="20"/>
        <end position="127"/>
    </location>
</feature>
<proteinExistence type="predicted"/>
<feature type="region of interest" description="Disordered" evidence="1">
    <location>
        <begin position="95"/>
        <end position="127"/>
    </location>
</feature>
<evidence type="ECO:0000313" key="3">
    <source>
        <dbReference type="EMBL" id="SHE50523.1"/>
    </source>
</evidence>
<feature type="compositionally biased region" description="Acidic residues" evidence="1">
    <location>
        <begin position="117"/>
        <end position="127"/>
    </location>
</feature>
<sequence>MKHLVLTVSLALAALPAAAQEPQGKSLMEQGAELFFEGLRQELEPALEDLRDLADQFGPAMQSFLQEMGPALAELAAQVQDWSAYEAPEMLPNGDIIIRKKPQPSVPDSPAPKAEEDRPEGEDVTDI</sequence>
<dbReference type="EMBL" id="FQVK01000003">
    <property type="protein sequence ID" value="SHE50523.1"/>
    <property type="molecule type" value="Genomic_DNA"/>
</dbReference>
<evidence type="ECO:0008006" key="5">
    <source>
        <dbReference type="Google" id="ProtNLM"/>
    </source>
</evidence>
<dbReference type="OrthoDB" id="7308154at2"/>
<keyword evidence="2" id="KW-0732">Signal</keyword>
<evidence type="ECO:0000256" key="1">
    <source>
        <dbReference type="SAM" id="MobiDB-lite"/>
    </source>
</evidence>
<evidence type="ECO:0000313" key="4">
    <source>
        <dbReference type="Proteomes" id="UP000325134"/>
    </source>
</evidence>
<keyword evidence="4" id="KW-1185">Reference proteome</keyword>
<organism evidence="3 4">
    <name type="scientific">Ruegeria intermedia</name>
    <dbReference type="NCBI Taxonomy" id="996115"/>
    <lineage>
        <taxon>Bacteria</taxon>
        <taxon>Pseudomonadati</taxon>
        <taxon>Pseudomonadota</taxon>
        <taxon>Alphaproteobacteria</taxon>
        <taxon>Rhodobacterales</taxon>
        <taxon>Roseobacteraceae</taxon>
        <taxon>Ruegeria</taxon>
    </lineage>
</organism>
<evidence type="ECO:0000256" key="2">
    <source>
        <dbReference type="SAM" id="SignalP"/>
    </source>
</evidence>
<protein>
    <recommendedName>
        <fullName evidence="5">AAA+ family ATPase</fullName>
    </recommendedName>
</protein>
<dbReference type="Proteomes" id="UP000325134">
    <property type="component" value="Unassembled WGS sequence"/>
</dbReference>
<dbReference type="RefSeq" id="WP_149774686.1">
    <property type="nucleotide sequence ID" value="NZ_FQVK01000003.1"/>
</dbReference>